<accession>A0A0W0YTC4</accession>
<dbReference type="Proteomes" id="UP000054621">
    <property type="component" value="Unassembled WGS sequence"/>
</dbReference>
<dbReference type="PATRIC" id="fig|28087.4.peg.393"/>
<gene>
    <name evidence="1" type="ORF">Lsai_0378</name>
</gene>
<evidence type="ECO:0000313" key="2">
    <source>
        <dbReference type="Proteomes" id="UP000054621"/>
    </source>
</evidence>
<evidence type="ECO:0000313" key="1">
    <source>
        <dbReference type="EMBL" id="KTD59734.1"/>
    </source>
</evidence>
<comment type="caution">
    <text evidence="1">The sequence shown here is derived from an EMBL/GenBank/DDBJ whole genome shotgun (WGS) entry which is preliminary data.</text>
</comment>
<organism evidence="1 2">
    <name type="scientific">Legionella sainthelensi</name>
    <dbReference type="NCBI Taxonomy" id="28087"/>
    <lineage>
        <taxon>Bacteria</taxon>
        <taxon>Pseudomonadati</taxon>
        <taxon>Pseudomonadota</taxon>
        <taxon>Gammaproteobacteria</taxon>
        <taxon>Legionellales</taxon>
        <taxon>Legionellaceae</taxon>
        <taxon>Legionella</taxon>
    </lineage>
</organism>
<sequence length="58" mass="6993">MLDKNNANMFSLKDKFKYLDQNIRIQRDKKLENELLFFSTLSKQMRENPSKEALEVLQ</sequence>
<dbReference type="AlphaFoldDB" id="A0A0W0YTC4"/>
<proteinExistence type="predicted"/>
<name>A0A0W0YTC4_9GAMM</name>
<protein>
    <submittedName>
        <fullName evidence="1">Uncharacterized protein</fullName>
    </submittedName>
</protein>
<dbReference type="EMBL" id="LNYV01000004">
    <property type="protein sequence ID" value="KTD59734.1"/>
    <property type="molecule type" value="Genomic_DNA"/>
</dbReference>
<reference evidence="1 2" key="1">
    <citation type="submission" date="2015-11" db="EMBL/GenBank/DDBJ databases">
        <title>Genomic analysis of 38 Legionella species identifies large and diverse effector repertoires.</title>
        <authorList>
            <person name="Burstein D."/>
            <person name="Amaro F."/>
            <person name="Zusman T."/>
            <person name="Lifshitz Z."/>
            <person name="Cohen O."/>
            <person name="Gilbert J.A."/>
            <person name="Pupko T."/>
            <person name="Shuman H.A."/>
            <person name="Segal G."/>
        </authorList>
    </citation>
    <scope>NUCLEOTIDE SEQUENCE [LARGE SCALE GENOMIC DNA]</scope>
    <source>
        <strain evidence="1 2">Mt.St.Helens-4</strain>
    </source>
</reference>